<dbReference type="PANTHER" id="PTHR43083">
    <property type="entry name" value="MANNAN POLYMERASE II"/>
    <property type="match status" value="1"/>
</dbReference>
<comment type="caution">
    <text evidence="1">The sequence shown here is derived from an EMBL/GenBank/DDBJ whole genome shotgun (WGS) entry which is preliminary data.</text>
</comment>
<dbReference type="AlphaFoldDB" id="X0T2I4"/>
<reference evidence="1" key="1">
    <citation type="journal article" date="2014" name="Front. Microbiol.">
        <title>High frequency of phylogenetically diverse reductive dehalogenase-homologous genes in deep subseafloor sedimentary metagenomes.</title>
        <authorList>
            <person name="Kawai M."/>
            <person name="Futagami T."/>
            <person name="Toyoda A."/>
            <person name="Takaki Y."/>
            <person name="Nishi S."/>
            <person name="Hori S."/>
            <person name="Arai W."/>
            <person name="Tsubouchi T."/>
            <person name="Morono Y."/>
            <person name="Uchiyama I."/>
            <person name="Ito T."/>
            <person name="Fujiyama A."/>
            <person name="Inagaki F."/>
            <person name="Takami H."/>
        </authorList>
    </citation>
    <scope>NUCLEOTIDE SEQUENCE</scope>
    <source>
        <strain evidence="1">Expedition CK06-06</strain>
    </source>
</reference>
<organism evidence="1">
    <name type="scientific">marine sediment metagenome</name>
    <dbReference type="NCBI Taxonomy" id="412755"/>
    <lineage>
        <taxon>unclassified sequences</taxon>
        <taxon>metagenomes</taxon>
        <taxon>ecological metagenomes</taxon>
    </lineage>
</organism>
<dbReference type="Pfam" id="PF03452">
    <property type="entry name" value="Anp1"/>
    <property type="match status" value="1"/>
</dbReference>
<dbReference type="InterPro" id="IPR029044">
    <property type="entry name" value="Nucleotide-diphossugar_trans"/>
</dbReference>
<dbReference type="Gene3D" id="3.90.550.10">
    <property type="entry name" value="Spore Coat Polysaccharide Biosynthesis Protein SpsA, Chain A"/>
    <property type="match status" value="1"/>
</dbReference>
<feature type="non-terminal residue" evidence="1">
    <location>
        <position position="1"/>
    </location>
</feature>
<accession>X0T2I4</accession>
<dbReference type="EMBL" id="BARS01007325">
    <property type="protein sequence ID" value="GAF81536.1"/>
    <property type="molecule type" value="Genomic_DNA"/>
</dbReference>
<evidence type="ECO:0000313" key="1">
    <source>
        <dbReference type="EMBL" id="GAF81536.1"/>
    </source>
</evidence>
<proteinExistence type="predicted"/>
<name>X0T2I4_9ZZZZ</name>
<dbReference type="PANTHER" id="PTHR43083:SF6">
    <property type="entry name" value="MANNAN POLYMERASE COMPLEXES SUBUNIT MNN9"/>
    <property type="match status" value="1"/>
</dbReference>
<gene>
    <name evidence="1" type="ORF">S01H1_14117</name>
</gene>
<dbReference type="InterPro" id="IPR052086">
    <property type="entry name" value="Mannan_Polymerase_Subunit"/>
</dbReference>
<sequence>NCVIEHGGKSFDLNAWSAGGRKHLSDMRGQRIVRLESVGGTMLLVRADCHRDGLVFPPFFYGSRSRWVRDPHPLRGHLVGEIETEGLAIMAKDMGIECWGLPDLEIRHCAE</sequence>
<protein>
    <submittedName>
        <fullName evidence="1">Uncharacterized protein</fullName>
    </submittedName>
</protein>